<dbReference type="Gene3D" id="3.20.20.370">
    <property type="entry name" value="Glycoside hydrolase/deacetylase"/>
    <property type="match status" value="1"/>
</dbReference>
<dbReference type="InterPro" id="IPR011330">
    <property type="entry name" value="Glyco_hydro/deAcase_b/a-brl"/>
</dbReference>
<keyword evidence="1" id="KW-0479">Metal-binding</keyword>
<dbReference type="EC" id="3.-.-.-" evidence="4"/>
<keyword evidence="5" id="KW-1185">Reference proteome</keyword>
<dbReference type="Pfam" id="PF01522">
    <property type="entry name" value="Polysacc_deac_1"/>
    <property type="match status" value="1"/>
</dbReference>
<evidence type="ECO:0000256" key="2">
    <source>
        <dbReference type="ARBA" id="ARBA00022801"/>
    </source>
</evidence>
<reference evidence="4 5" key="1">
    <citation type="submission" date="2024-09" db="EMBL/GenBank/DDBJ databases">
        <authorList>
            <person name="Sun Q."/>
            <person name="Mori K."/>
        </authorList>
    </citation>
    <scope>NUCLEOTIDE SEQUENCE [LARGE SCALE GENOMIC DNA]</scope>
    <source>
        <strain evidence="4 5">CECT 8286</strain>
    </source>
</reference>
<dbReference type="GO" id="GO:0016787">
    <property type="term" value="F:hydrolase activity"/>
    <property type="evidence" value="ECO:0007669"/>
    <property type="project" value="UniProtKB-KW"/>
</dbReference>
<protein>
    <submittedName>
        <fullName evidence="4">Polysaccharide deacetylase family protein</fullName>
        <ecNumber evidence="4">3.-.-.-</ecNumber>
    </submittedName>
</protein>
<name>A0ABV5F1G7_9FLAO</name>
<evidence type="ECO:0000259" key="3">
    <source>
        <dbReference type="PROSITE" id="PS51677"/>
    </source>
</evidence>
<sequence length="208" mass="23922">MGLIPIKTPKIIKGIFPNYVWDMPLLDKKTIYLTFDDGPHPEITPWVLNTLKPYNAKATFFCIGDNVRKYPEVHIETEAEGHAIGNHTYNHLKGWKTNTDDYIKNVEKAADLIPSKLFRPPYGKIKNSQAKLLKQQGYHIIMWSIISFDWEHSLSVEDCLSNVIKHAEDGHIIVFHDSVKASQNMQYALPKVLDYFSKKGYDFKSLSV</sequence>
<dbReference type="PANTHER" id="PTHR10587:SF133">
    <property type="entry name" value="CHITIN DEACETYLASE 1-RELATED"/>
    <property type="match status" value="1"/>
</dbReference>
<dbReference type="InterPro" id="IPR002509">
    <property type="entry name" value="NODB_dom"/>
</dbReference>
<dbReference type="PROSITE" id="PS51677">
    <property type="entry name" value="NODB"/>
    <property type="match status" value="1"/>
</dbReference>
<dbReference type="SUPFAM" id="SSF88713">
    <property type="entry name" value="Glycoside hydrolase/deacetylase"/>
    <property type="match status" value="1"/>
</dbReference>
<keyword evidence="2 4" id="KW-0378">Hydrolase</keyword>
<organism evidence="4 5">
    <name type="scientific">Formosa undariae</name>
    <dbReference type="NCBI Taxonomy" id="1325436"/>
    <lineage>
        <taxon>Bacteria</taxon>
        <taxon>Pseudomonadati</taxon>
        <taxon>Bacteroidota</taxon>
        <taxon>Flavobacteriia</taxon>
        <taxon>Flavobacteriales</taxon>
        <taxon>Flavobacteriaceae</taxon>
        <taxon>Formosa</taxon>
    </lineage>
</organism>
<dbReference type="InterPro" id="IPR050248">
    <property type="entry name" value="Polysacc_deacetylase_ArnD"/>
</dbReference>
<feature type="domain" description="NodB homology" evidence="3">
    <location>
        <begin position="29"/>
        <end position="204"/>
    </location>
</feature>
<evidence type="ECO:0000313" key="4">
    <source>
        <dbReference type="EMBL" id="MFB9053286.1"/>
    </source>
</evidence>
<dbReference type="RefSeq" id="WP_382382462.1">
    <property type="nucleotide sequence ID" value="NZ_JBHMEZ010000011.1"/>
</dbReference>
<dbReference type="Proteomes" id="UP001589605">
    <property type="component" value="Unassembled WGS sequence"/>
</dbReference>
<evidence type="ECO:0000256" key="1">
    <source>
        <dbReference type="ARBA" id="ARBA00022723"/>
    </source>
</evidence>
<comment type="caution">
    <text evidence="4">The sequence shown here is derived from an EMBL/GenBank/DDBJ whole genome shotgun (WGS) entry which is preliminary data.</text>
</comment>
<proteinExistence type="predicted"/>
<dbReference type="CDD" id="cd10917">
    <property type="entry name" value="CE4_NodB_like_6s_7s"/>
    <property type="match status" value="1"/>
</dbReference>
<evidence type="ECO:0000313" key="5">
    <source>
        <dbReference type="Proteomes" id="UP001589605"/>
    </source>
</evidence>
<accession>A0ABV5F1G7</accession>
<dbReference type="PANTHER" id="PTHR10587">
    <property type="entry name" value="GLYCOSYL TRANSFERASE-RELATED"/>
    <property type="match status" value="1"/>
</dbReference>
<dbReference type="EMBL" id="JBHMEZ010000011">
    <property type="protein sequence ID" value="MFB9053286.1"/>
    <property type="molecule type" value="Genomic_DNA"/>
</dbReference>
<gene>
    <name evidence="4" type="ORF">ACFFVB_09365</name>
</gene>